<keyword evidence="6 9" id="KW-0029">Amino-acid transport</keyword>
<evidence type="ECO:0000256" key="4">
    <source>
        <dbReference type="ARBA" id="ARBA00022475"/>
    </source>
</evidence>
<comment type="subcellular location">
    <subcellularLocation>
        <location evidence="1 9">Cell membrane</location>
        <topology evidence="1 9">Multi-pass membrane protein</topology>
    </subcellularLocation>
</comment>
<evidence type="ECO:0000313" key="10">
    <source>
        <dbReference type="EMBL" id="APH15117.1"/>
    </source>
</evidence>
<dbReference type="Proteomes" id="UP000182204">
    <property type="component" value="Chromosome"/>
</dbReference>
<feature type="transmembrane region" description="Helical" evidence="9">
    <location>
        <begin position="44"/>
        <end position="65"/>
    </location>
</feature>
<reference evidence="10 11" key="1">
    <citation type="submission" date="2015-11" db="EMBL/GenBank/DDBJ databases">
        <authorList>
            <person name="Hill K.K."/>
            <person name="Shirey T.B."/>
            <person name="Raphael B."/>
            <person name="Daligault H.E."/>
            <person name="Davenport K.W."/>
            <person name="Bruce D.C."/>
            <person name="Foley B.T."/>
            <person name="Johnson S.L."/>
        </authorList>
    </citation>
    <scope>NUCLEOTIDE SEQUENCE [LARGE SCALE GENOMIC DNA]</scope>
    <source>
        <strain evidence="10 11">CDC_1632</strain>
    </source>
</reference>
<comment type="function">
    <text evidence="9">Component of the transport system for branched-chain amino acids.</text>
</comment>
<evidence type="ECO:0000256" key="9">
    <source>
        <dbReference type="RuleBase" id="RU362122"/>
    </source>
</evidence>
<dbReference type="GO" id="GO:0015818">
    <property type="term" value="P:isoleucine transport"/>
    <property type="evidence" value="ECO:0007669"/>
    <property type="project" value="TreeGrafter"/>
</dbReference>
<evidence type="ECO:0000256" key="6">
    <source>
        <dbReference type="ARBA" id="ARBA00022970"/>
    </source>
</evidence>
<comment type="similarity">
    <text evidence="2 9">Belongs to the branched chain amino acid transporter family.</text>
</comment>
<evidence type="ECO:0000256" key="8">
    <source>
        <dbReference type="ARBA" id="ARBA00023136"/>
    </source>
</evidence>
<dbReference type="GO" id="GO:0005886">
    <property type="term" value="C:plasma membrane"/>
    <property type="evidence" value="ECO:0007669"/>
    <property type="project" value="UniProtKB-SubCell"/>
</dbReference>
<dbReference type="GO" id="GO:0015188">
    <property type="term" value="F:L-isoleucine transmembrane transporter activity"/>
    <property type="evidence" value="ECO:0007669"/>
    <property type="project" value="TreeGrafter"/>
</dbReference>
<name>A0A1L3NG90_CLOSG</name>
<evidence type="ECO:0000256" key="3">
    <source>
        <dbReference type="ARBA" id="ARBA00022448"/>
    </source>
</evidence>
<dbReference type="PANTHER" id="PTHR30588">
    <property type="entry name" value="BRANCHED-CHAIN AMINO ACID TRANSPORT SYSTEM 2 CARRIER PROTEIN"/>
    <property type="match status" value="1"/>
</dbReference>
<evidence type="ECO:0000256" key="7">
    <source>
        <dbReference type="ARBA" id="ARBA00022989"/>
    </source>
</evidence>
<feature type="transmembrane region" description="Helical" evidence="9">
    <location>
        <begin position="85"/>
        <end position="105"/>
    </location>
</feature>
<sequence length="120" mass="12981">MILANMGLTKILSISVPILNAIYPISIMLIVLAMLDNLFKESSIVYGLTILFTGVVSVVDALGQVGIKLSLVTDLCNSLPLYSKGLPWVVPAVFGMILGVISKIIKERVLYLNFTPKSDV</sequence>
<keyword evidence="8 9" id="KW-0472">Membrane</keyword>
<keyword evidence="5 9" id="KW-0812">Transmembrane</keyword>
<keyword evidence="3 9" id="KW-0813">Transport</keyword>
<accession>A0A1L3NG90</accession>
<gene>
    <name evidence="10" type="ORF">NPD5_426</name>
</gene>
<dbReference type="InterPro" id="IPR004685">
    <property type="entry name" value="Brnchd-chn_aa_trnsp_Livcs"/>
</dbReference>
<dbReference type="PANTHER" id="PTHR30588:SF0">
    <property type="entry name" value="BRANCHED-CHAIN AMINO ACID PERMEASE BRNQ"/>
    <property type="match status" value="1"/>
</dbReference>
<keyword evidence="7 9" id="KW-1133">Transmembrane helix</keyword>
<proteinExistence type="inferred from homology"/>
<dbReference type="GO" id="GO:0015190">
    <property type="term" value="F:L-leucine transmembrane transporter activity"/>
    <property type="evidence" value="ECO:0007669"/>
    <property type="project" value="TreeGrafter"/>
</dbReference>
<evidence type="ECO:0000313" key="11">
    <source>
        <dbReference type="Proteomes" id="UP000182204"/>
    </source>
</evidence>
<dbReference type="EMBL" id="CP013243">
    <property type="protein sequence ID" value="APH15117.1"/>
    <property type="molecule type" value="Genomic_DNA"/>
</dbReference>
<organism evidence="10 11">
    <name type="scientific">Clostridium sporogenes</name>
    <dbReference type="NCBI Taxonomy" id="1509"/>
    <lineage>
        <taxon>Bacteria</taxon>
        <taxon>Bacillati</taxon>
        <taxon>Bacillota</taxon>
        <taxon>Clostridia</taxon>
        <taxon>Eubacteriales</taxon>
        <taxon>Clostridiaceae</taxon>
        <taxon>Clostridium</taxon>
    </lineage>
</organism>
<dbReference type="GO" id="GO:0015820">
    <property type="term" value="P:L-leucine transport"/>
    <property type="evidence" value="ECO:0007669"/>
    <property type="project" value="TreeGrafter"/>
</dbReference>
<comment type="caution">
    <text evidence="9">Lacks conserved residue(s) required for the propagation of feature annotation.</text>
</comment>
<dbReference type="GO" id="GO:0005304">
    <property type="term" value="F:L-valine transmembrane transporter activity"/>
    <property type="evidence" value="ECO:0007669"/>
    <property type="project" value="TreeGrafter"/>
</dbReference>
<evidence type="ECO:0000256" key="1">
    <source>
        <dbReference type="ARBA" id="ARBA00004651"/>
    </source>
</evidence>
<dbReference type="AlphaFoldDB" id="A0A1L3NG90"/>
<evidence type="ECO:0000256" key="2">
    <source>
        <dbReference type="ARBA" id="ARBA00008540"/>
    </source>
</evidence>
<keyword evidence="4" id="KW-1003">Cell membrane</keyword>
<evidence type="ECO:0000256" key="5">
    <source>
        <dbReference type="ARBA" id="ARBA00022692"/>
    </source>
</evidence>
<protein>
    <recommendedName>
        <fullName evidence="9">Branched-chain amino acid transport system carrier protein</fullName>
    </recommendedName>
</protein>
<dbReference type="Pfam" id="PF05525">
    <property type="entry name" value="Branch_AA_trans"/>
    <property type="match status" value="1"/>
</dbReference>
<feature type="transmembrane region" description="Helical" evidence="9">
    <location>
        <begin position="12"/>
        <end position="32"/>
    </location>
</feature>